<proteinExistence type="predicted"/>
<feature type="region of interest" description="Disordered" evidence="1">
    <location>
        <begin position="68"/>
        <end position="94"/>
    </location>
</feature>
<evidence type="ECO:0000256" key="1">
    <source>
        <dbReference type="SAM" id="MobiDB-lite"/>
    </source>
</evidence>
<dbReference type="Proteomes" id="UP000298111">
    <property type="component" value="Unassembled WGS sequence"/>
</dbReference>
<evidence type="ECO:0000313" key="2">
    <source>
        <dbReference type="EMBL" id="TGG86573.1"/>
    </source>
</evidence>
<sequence length="148" mass="15665">MDLPDGARVDVLAVVVDGQVRVEEMRAEPPLTAQDVAALAPWLGDPLTDICPEAVRPPLTAATAWGTGSCVLPEAPPPAPVRGRGRPPGPRGRAARHVVAEAYTAAREDGEDAVLAVMRVTGHSWRRALRAIAQARDAGLLAPRHARR</sequence>
<comment type="caution">
    <text evidence="2">The sequence shown here is derived from an EMBL/GenBank/DDBJ whole genome shotgun (WGS) entry which is preliminary data.</text>
</comment>
<protein>
    <submittedName>
        <fullName evidence="2">Uncharacterized protein</fullName>
    </submittedName>
</protein>
<evidence type="ECO:0000313" key="3">
    <source>
        <dbReference type="Proteomes" id="UP000298111"/>
    </source>
</evidence>
<accession>A0A8H1LLD1</accession>
<dbReference type="AlphaFoldDB" id="A0A8H1LLD1"/>
<organism evidence="2 3">
    <name type="scientific">Streptomyces albus</name>
    <dbReference type="NCBI Taxonomy" id="1888"/>
    <lineage>
        <taxon>Bacteria</taxon>
        <taxon>Bacillati</taxon>
        <taxon>Actinomycetota</taxon>
        <taxon>Actinomycetes</taxon>
        <taxon>Kitasatosporales</taxon>
        <taxon>Streptomycetaceae</taxon>
        <taxon>Streptomyces</taxon>
    </lineage>
</organism>
<dbReference type="InterPro" id="IPR046186">
    <property type="entry name" value="DUF6214"/>
</dbReference>
<name>A0A8H1LLD1_9ACTN</name>
<dbReference type="Pfam" id="PF19720">
    <property type="entry name" value="DUF6214"/>
    <property type="match status" value="1"/>
</dbReference>
<gene>
    <name evidence="2" type="ORF">D8771_07770</name>
</gene>
<reference evidence="2 3" key="1">
    <citation type="submission" date="2018-10" db="EMBL/GenBank/DDBJ databases">
        <title>Isolation of pseudouridimycin from Streptomyces albus DSM 40763.</title>
        <authorList>
            <person name="Rosenqvist P."/>
            <person name="Metsae-Ketelae M."/>
            <person name="Virta P."/>
        </authorList>
    </citation>
    <scope>NUCLEOTIDE SEQUENCE [LARGE SCALE GENOMIC DNA]</scope>
    <source>
        <strain evidence="2 3">DSM 40763</strain>
    </source>
</reference>
<dbReference type="EMBL" id="RCIY01000040">
    <property type="protein sequence ID" value="TGG86573.1"/>
    <property type="molecule type" value="Genomic_DNA"/>
</dbReference>